<protein>
    <recommendedName>
        <fullName evidence="4">Mannosyltransferase</fullName>
    </recommendedName>
</protein>
<name>A0ABZ2LUM8_9BACT</name>
<reference evidence="2 3" key="1">
    <citation type="submission" date="2021-12" db="EMBL/GenBank/DDBJ databases">
        <title>Discovery of the Pendulisporaceae a myxobacterial family with distinct sporulation behavior and unique specialized metabolism.</title>
        <authorList>
            <person name="Garcia R."/>
            <person name="Popoff A."/>
            <person name="Bader C.D."/>
            <person name="Loehr J."/>
            <person name="Walesch S."/>
            <person name="Walt C."/>
            <person name="Boldt J."/>
            <person name="Bunk B."/>
            <person name="Haeckl F.J.F.P.J."/>
            <person name="Gunesch A.P."/>
            <person name="Birkelbach J."/>
            <person name="Nuebel U."/>
            <person name="Pietschmann T."/>
            <person name="Bach T."/>
            <person name="Mueller R."/>
        </authorList>
    </citation>
    <scope>NUCLEOTIDE SEQUENCE [LARGE SCALE GENOMIC DNA]</scope>
    <source>
        <strain evidence="2 3">MSr11954</strain>
    </source>
</reference>
<evidence type="ECO:0000256" key="1">
    <source>
        <dbReference type="SAM" id="Phobius"/>
    </source>
</evidence>
<feature type="transmembrane region" description="Helical" evidence="1">
    <location>
        <begin position="102"/>
        <end position="122"/>
    </location>
</feature>
<feature type="transmembrane region" description="Helical" evidence="1">
    <location>
        <begin position="214"/>
        <end position="238"/>
    </location>
</feature>
<proteinExistence type="predicted"/>
<dbReference type="EMBL" id="CP089984">
    <property type="protein sequence ID" value="WXB14629.1"/>
    <property type="molecule type" value="Genomic_DNA"/>
</dbReference>
<keyword evidence="1" id="KW-0472">Membrane</keyword>
<dbReference type="RefSeq" id="WP_394824253.1">
    <property type="nucleotide sequence ID" value="NZ_CP089984.1"/>
</dbReference>
<evidence type="ECO:0008006" key="4">
    <source>
        <dbReference type="Google" id="ProtNLM"/>
    </source>
</evidence>
<evidence type="ECO:0000313" key="2">
    <source>
        <dbReference type="EMBL" id="WXB14629.1"/>
    </source>
</evidence>
<evidence type="ECO:0000313" key="3">
    <source>
        <dbReference type="Proteomes" id="UP001370348"/>
    </source>
</evidence>
<feature type="transmembrane region" description="Helical" evidence="1">
    <location>
        <begin position="12"/>
        <end position="33"/>
    </location>
</feature>
<feature type="transmembrane region" description="Helical" evidence="1">
    <location>
        <begin position="179"/>
        <end position="202"/>
    </location>
</feature>
<keyword evidence="1" id="KW-1133">Transmembrane helix</keyword>
<organism evidence="2 3">
    <name type="scientific">Pendulispora albinea</name>
    <dbReference type="NCBI Taxonomy" id="2741071"/>
    <lineage>
        <taxon>Bacteria</taxon>
        <taxon>Pseudomonadati</taxon>
        <taxon>Myxococcota</taxon>
        <taxon>Myxococcia</taxon>
        <taxon>Myxococcales</taxon>
        <taxon>Sorangiineae</taxon>
        <taxon>Pendulisporaceae</taxon>
        <taxon>Pendulispora</taxon>
    </lineage>
</organism>
<keyword evidence="1" id="KW-0812">Transmembrane</keyword>
<accession>A0ABZ2LUM8</accession>
<keyword evidence="3" id="KW-1185">Reference proteome</keyword>
<dbReference type="Proteomes" id="UP001370348">
    <property type="component" value="Chromosome"/>
</dbReference>
<feature type="transmembrane region" description="Helical" evidence="1">
    <location>
        <begin position="258"/>
        <end position="277"/>
    </location>
</feature>
<sequence length="483" mass="52684">MGPLLERTARVLATFCLLTLAVTAVVFLAFSFVHRPYNAVEAELTFEATRAAKGFALYVDPVRGAWEYGEPPSRFSVLYTPFWPYLVGYLAKVRPVTDTVRIVGRAVSILAWLVAYIAPVLVAPRGKRTAPAVASVLGASLFFLIRNAPSGTPDTLSAALASVALARAAKRDRVDTVSAVLFTAAPFMKPSCLGIFAGAFLVCVVQRKLGYKRALAAGAAMFIGLAGICHVLSGGLWIRDLVLSTGQEISFSRWVSEFGSRSFVLGLPHVIIAVLAWRQKVRWTVLGPLLTSIAWSTFSMAKLGSGSHYWYEPTLASIVAISAMANAEPLRPALAAWVRVGVLAMSITVAAITVPGELEQMHAYGHYEGTIARLKERCISGANDVAVSVDPVIEFSVSGRMIVPEWQTSFLVRHGLFPIESWRNDVRHPNVRCVVLPDDIEHPSVNPFDLGRSNVYATELRDVVRENFAFDGIVDGLFVHRRR</sequence>
<gene>
    <name evidence="2" type="ORF">LZC94_43250</name>
</gene>